<evidence type="ECO:0000256" key="1">
    <source>
        <dbReference type="ARBA" id="ARBA00023254"/>
    </source>
</evidence>
<dbReference type="InterPro" id="IPR013940">
    <property type="entry name" value="Spo22/ZIP4/TEX11"/>
</dbReference>
<dbReference type="PANTHER" id="PTHR40375:SF2">
    <property type="entry name" value="SPORULATION-SPECIFIC PROTEIN 22"/>
    <property type="match status" value="1"/>
</dbReference>
<dbReference type="EMBL" id="MU853780">
    <property type="protein sequence ID" value="KAK3941777.1"/>
    <property type="molecule type" value="Genomic_DNA"/>
</dbReference>
<dbReference type="PANTHER" id="PTHR40375">
    <property type="entry name" value="SPORULATION-SPECIFIC PROTEIN 22"/>
    <property type="match status" value="1"/>
</dbReference>
<dbReference type="Proteomes" id="UP001303473">
    <property type="component" value="Unassembled WGS sequence"/>
</dbReference>
<comment type="caution">
    <text evidence="3">The sequence shown here is derived from an EMBL/GenBank/DDBJ whole genome shotgun (WGS) entry which is preliminary data.</text>
</comment>
<keyword evidence="1" id="KW-0469">Meiosis</keyword>
<name>A0AAN6S5E0_9PEZI</name>
<feature type="compositionally biased region" description="Polar residues" evidence="2">
    <location>
        <begin position="1"/>
        <end position="11"/>
    </location>
</feature>
<dbReference type="Pfam" id="PF08631">
    <property type="entry name" value="SPO22"/>
    <property type="match status" value="1"/>
</dbReference>
<dbReference type="InterPro" id="IPR039057">
    <property type="entry name" value="Spo22/ZIP4"/>
</dbReference>
<sequence length="928" mass="103629">MPADGSSNHPTDSSDRKGRRVDAAAEFAGDLCQLLSSNPNDATVTDELIEHISKHAEKLRLIQQTRNHSFTSDSVVDARGTQLWNLCTRLRQDCEPAAEERSSRVLVLGRVLAFYLLAIAARSSAKSTIRLMKLSLKAAKDCIDNSGPIHAKSILEKAAGCKKRLQDLTMKLNEDEVGDIKRLEIEYYTLRTYMAFREQNLELAEHMCTKAEELRQFLDVKSAEKLADVLYEIGKARLADNDGSVAIKWLKKALDVMHDHQKSEALSGEGTELRLALLQALVTKLLSLNTPEAYAEAQDYVTLHECNHIVVDLLQLEILRKAPCLTFNSERYADRLLGMIENFKFSHASCKLMLHHIRKLHEKSPTAGCQVLDAFILQFCDSETDGWMEKLVIARIFMITNQRETVESITAVHSLLSEILEPLRADAATAAQTLIWKQLEANFGQGDYELAENWCQLALHKVFRNGSPSNIAKLERKGILCALARESPESAVPLIRDMAEGSLMKQPLTAYLSFKVAIRIKNRDLAAKCLEAVGSSPEHINYLGACISEAQQAGDIACAVAALRKLLDKYDYKEPDPIHLPALLRSQIRLLHILAENGDEDFVQNLCEAFDAVVTALERNPRDSHGARLFNIDELDWFSRNAYNLALSHTKIWDLRCIGRMLTACVKIISHFPPDPESQVEVGLKALFSRFMIASGLVPLARAQDDVQAQVQDYRLIREHVAAFDTQVAEFLQHLDEQSRSDMVRKYATLLAFDFEAAACLGQWGDLGGIVQKAAACHSVAAYQAMADCLIRAQAPREVLHTMLRNIVNEIGILENFDAVKLAKYTRCLFQGALEIDDELAVKLLEETCTKARGRQNTGLHWPEEELQWMVATAFNHAVDCHADYNIEKAQDWATKALDLAGCCEDGGVLARDLRGKILSLGLDVDAM</sequence>
<reference evidence="4" key="1">
    <citation type="journal article" date="2023" name="Mol. Phylogenet. Evol.">
        <title>Genome-scale phylogeny and comparative genomics of the fungal order Sordariales.</title>
        <authorList>
            <person name="Hensen N."/>
            <person name="Bonometti L."/>
            <person name="Westerberg I."/>
            <person name="Brannstrom I.O."/>
            <person name="Guillou S."/>
            <person name="Cros-Aarteil S."/>
            <person name="Calhoun S."/>
            <person name="Haridas S."/>
            <person name="Kuo A."/>
            <person name="Mondo S."/>
            <person name="Pangilinan J."/>
            <person name="Riley R."/>
            <person name="LaButti K."/>
            <person name="Andreopoulos B."/>
            <person name="Lipzen A."/>
            <person name="Chen C."/>
            <person name="Yan M."/>
            <person name="Daum C."/>
            <person name="Ng V."/>
            <person name="Clum A."/>
            <person name="Steindorff A."/>
            <person name="Ohm R.A."/>
            <person name="Martin F."/>
            <person name="Silar P."/>
            <person name="Natvig D.O."/>
            <person name="Lalanne C."/>
            <person name="Gautier V."/>
            <person name="Ament-Velasquez S.L."/>
            <person name="Kruys A."/>
            <person name="Hutchinson M.I."/>
            <person name="Powell A.J."/>
            <person name="Barry K."/>
            <person name="Miller A.N."/>
            <person name="Grigoriev I.V."/>
            <person name="Debuchy R."/>
            <person name="Gladieux P."/>
            <person name="Hiltunen Thoren M."/>
            <person name="Johannesson H."/>
        </authorList>
    </citation>
    <scope>NUCLEOTIDE SEQUENCE [LARGE SCALE GENOMIC DNA]</scope>
    <source>
        <strain evidence="4">CBS 340.73</strain>
    </source>
</reference>
<evidence type="ECO:0000256" key="2">
    <source>
        <dbReference type="SAM" id="MobiDB-lite"/>
    </source>
</evidence>
<keyword evidence="4" id="KW-1185">Reference proteome</keyword>
<dbReference type="GO" id="GO:0051321">
    <property type="term" value="P:meiotic cell cycle"/>
    <property type="evidence" value="ECO:0007669"/>
    <property type="project" value="UniProtKB-KW"/>
</dbReference>
<organism evidence="3 4">
    <name type="scientific">Diplogelasinospora grovesii</name>
    <dbReference type="NCBI Taxonomy" id="303347"/>
    <lineage>
        <taxon>Eukaryota</taxon>
        <taxon>Fungi</taxon>
        <taxon>Dikarya</taxon>
        <taxon>Ascomycota</taxon>
        <taxon>Pezizomycotina</taxon>
        <taxon>Sordariomycetes</taxon>
        <taxon>Sordariomycetidae</taxon>
        <taxon>Sordariales</taxon>
        <taxon>Diplogelasinosporaceae</taxon>
        <taxon>Diplogelasinospora</taxon>
    </lineage>
</organism>
<feature type="region of interest" description="Disordered" evidence="2">
    <location>
        <begin position="1"/>
        <end position="20"/>
    </location>
</feature>
<proteinExistence type="predicted"/>
<evidence type="ECO:0000313" key="4">
    <source>
        <dbReference type="Proteomes" id="UP001303473"/>
    </source>
</evidence>
<gene>
    <name evidence="3" type="ORF">QBC46DRAFT_429650</name>
</gene>
<dbReference type="GO" id="GO:0090173">
    <property type="term" value="P:regulation of synaptonemal complex assembly"/>
    <property type="evidence" value="ECO:0007669"/>
    <property type="project" value="InterPro"/>
</dbReference>
<protein>
    <submittedName>
        <fullName evidence="3">Meiosis protein SPO22/ZIP4 like-domain-containing protein</fullName>
    </submittedName>
</protein>
<accession>A0AAN6S5E0</accession>
<evidence type="ECO:0000313" key="3">
    <source>
        <dbReference type="EMBL" id="KAK3941777.1"/>
    </source>
</evidence>
<dbReference type="AlphaFoldDB" id="A0AAN6S5E0"/>